<evidence type="ECO:0000313" key="4">
    <source>
        <dbReference type="Proteomes" id="UP001366166"/>
    </source>
</evidence>
<dbReference type="InterPro" id="IPR050194">
    <property type="entry name" value="Glycosyltransferase_grp1"/>
</dbReference>
<name>A0AAU9EK73_9BACT</name>
<gene>
    <name evidence="3" type="ORF">FAK_14470</name>
</gene>
<dbReference type="KEGG" id="dmp:FAK_14470"/>
<reference evidence="4" key="1">
    <citation type="journal article" date="2023" name="Arch. Microbiol.">
        <title>Desulfoferula mesophilus gen. nov. sp. nov., a mesophilic sulfate-reducing bacterium isolated from a brackish lake sediment.</title>
        <authorList>
            <person name="Watanabe T."/>
            <person name="Yabe T."/>
            <person name="Tsuji J.M."/>
            <person name="Fukui M."/>
        </authorList>
    </citation>
    <scope>NUCLEOTIDE SEQUENCE [LARGE SCALE GENOMIC DNA]</scope>
    <source>
        <strain evidence="4">12FAK</strain>
    </source>
</reference>
<dbReference type="Pfam" id="PF00534">
    <property type="entry name" value="Glycos_transf_1"/>
    <property type="match status" value="1"/>
</dbReference>
<dbReference type="PANTHER" id="PTHR45947">
    <property type="entry name" value="SULFOQUINOVOSYL TRANSFERASE SQD2"/>
    <property type="match status" value="1"/>
</dbReference>
<keyword evidence="4" id="KW-1185">Reference proteome</keyword>
<dbReference type="Proteomes" id="UP001366166">
    <property type="component" value="Chromosome"/>
</dbReference>
<accession>A0AAU9EK73</accession>
<dbReference type="InterPro" id="IPR028098">
    <property type="entry name" value="Glyco_trans_4-like_N"/>
</dbReference>
<evidence type="ECO:0000259" key="1">
    <source>
        <dbReference type="Pfam" id="PF00534"/>
    </source>
</evidence>
<organism evidence="3 4">
    <name type="scientific">Desulfoferula mesophila</name>
    <dbReference type="NCBI Taxonomy" id="3058419"/>
    <lineage>
        <taxon>Bacteria</taxon>
        <taxon>Pseudomonadati</taxon>
        <taxon>Thermodesulfobacteriota</taxon>
        <taxon>Desulfarculia</taxon>
        <taxon>Desulfarculales</taxon>
        <taxon>Desulfarculaceae</taxon>
        <taxon>Desulfoferula</taxon>
    </lineage>
</organism>
<dbReference type="InterPro" id="IPR001296">
    <property type="entry name" value="Glyco_trans_1"/>
</dbReference>
<proteinExistence type="predicted"/>
<dbReference type="PANTHER" id="PTHR45947:SF3">
    <property type="entry name" value="SULFOQUINOVOSYL TRANSFERASE SQD2"/>
    <property type="match status" value="1"/>
</dbReference>
<evidence type="ECO:0000259" key="2">
    <source>
        <dbReference type="Pfam" id="PF13439"/>
    </source>
</evidence>
<dbReference type="RefSeq" id="WP_338606096.1">
    <property type="nucleotide sequence ID" value="NZ_AP028679.1"/>
</dbReference>
<feature type="domain" description="Glycosyl transferase family 1" evidence="1">
    <location>
        <begin position="210"/>
        <end position="348"/>
    </location>
</feature>
<dbReference type="AlphaFoldDB" id="A0AAU9EK73"/>
<dbReference type="GO" id="GO:0016757">
    <property type="term" value="F:glycosyltransferase activity"/>
    <property type="evidence" value="ECO:0007669"/>
    <property type="project" value="InterPro"/>
</dbReference>
<sequence length="391" mass="43233">MNFSAMPPSLSGVRVVLVHDWLTGMRGGEKVLEALCRLFPSAPLYTLLHLRGSVGGVIEQRTIRTSFLQRMPLAAKRYRHYLPLFPAAVGSLKLPPCDLVVSTSHCVAKAVRPPRGSVHVSYLHTPMRYIWDMYADYFGPGRGGAARYVMPLLRGRLQRWDVATCGRVDHFLANSRHVARRIERHYGRRAQVIHPPVDSGRFAPVARVEDYYLVVSALVPYKRVDLAIQACNRLGRRLVVVGAGPEKARLQSLAGPNVEFLGWAGDEHLADLYARAKAFLFPGEEDFGITPLESMAAGRPVVAYGRGGALETVVGLDDAQGRPPTGVFFDRQEVEDLVGAMSRLEADLERFEPQALAERAAQFDTKVFMRQMSAYLSQALAAPAVDQAGER</sequence>
<feature type="domain" description="Glycosyltransferase subfamily 4-like N-terminal" evidence="2">
    <location>
        <begin position="69"/>
        <end position="199"/>
    </location>
</feature>
<protein>
    <submittedName>
        <fullName evidence="3">Glycosyl transferase</fullName>
    </submittedName>
</protein>
<keyword evidence="3" id="KW-0808">Transferase</keyword>
<dbReference type="SUPFAM" id="SSF53756">
    <property type="entry name" value="UDP-Glycosyltransferase/glycogen phosphorylase"/>
    <property type="match status" value="1"/>
</dbReference>
<dbReference type="Gene3D" id="3.40.50.2000">
    <property type="entry name" value="Glycogen Phosphorylase B"/>
    <property type="match status" value="2"/>
</dbReference>
<evidence type="ECO:0000313" key="3">
    <source>
        <dbReference type="EMBL" id="BEQ14381.1"/>
    </source>
</evidence>
<dbReference type="EMBL" id="AP028679">
    <property type="protein sequence ID" value="BEQ14381.1"/>
    <property type="molecule type" value="Genomic_DNA"/>
</dbReference>
<dbReference type="Pfam" id="PF13439">
    <property type="entry name" value="Glyco_transf_4"/>
    <property type="match status" value="1"/>
</dbReference>